<evidence type="ECO:0000313" key="2">
    <source>
        <dbReference type="EMBL" id="CZR70179.1"/>
    </source>
</evidence>
<gene>
    <name evidence="2" type="ORF">PAC_20080</name>
</gene>
<proteinExistence type="predicted"/>
<dbReference type="AlphaFoldDB" id="A0A1L7XYS8"/>
<accession>A0A1L7XYS8</accession>
<dbReference type="InterPro" id="IPR011990">
    <property type="entry name" value="TPR-like_helical_dom_sf"/>
</dbReference>
<keyword evidence="3" id="KW-1185">Reference proteome</keyword>
<dbReference type="Proteomes" id="UP000184330">
    <property type="component" value="Unassembled WGS sequence"/>
</dbReference>
<feature type="region of interest" description="Disordered" evidence="1">
    <location>
        <begin position="1"/>
        <end position="25"/>
    </location>
</feature>
<evidence type="ECO:0000256" key="1">
    <source>
        <dbReference type="SAM" id="MobiDB-lite"/>
    </source>
</evidence>
<evidence type="ECO:0000313" key="3">
    <source>
        <dbReference type="Proteomes" id="UP000184330"/>
    </source>
</evidence>
<dbReference type="EMBL" id="FJOG01000104">
    <property type="protein sequence ID" value="CZR70179.1"/>
    <property type="molecule type" value="Genomic_DNA"/>
</dbReference>
<dbReference type="STRING" id="576137.A0A1L7XYS8"/>
<sequence>MTATATRRTPSSINKTAKSQLFSTGRSPKARVRELTGAAQYIFENWFDESDRSTLAFLIQAITYAKEGLTNDLEDSMEKAKRLDKISGFLESKWRLDGSRDSFDEAIHLAMVAERVGSQYGDREGKDYHSTICHNLANLLVTRWQLGRNAEDLNEAFRYIKISLGSEGLIQNSDGDGDESHRKEWSSGLNSLADILEEKYDIDNRVEDLDKAWRAIQHAISIYPRRCGYYDRATQIRQKMYKRYGYGEVDMLEEAVDLERKAYDFTVRDSEPVTSEERDKIEANLSNILEALYRRWGRLRDINEAVQHGRAVVNRTNPEYPQYARRCSGLGNALKQRAMRTQSLEDLEESIEVGEKVLTAPSFRKAPGDFSMHYNNLALRLESHFHRTGVIDSLQRAIDYEKHALDFAITAGEKVWARINICSMMHSRARELGSSDYLSYAEGLLEVAKSDANFEQKCAASGVLADILKLRYDLEGIPKLLTHAARGQFRRANPEIEGRRASDSKWLEAIYEELQSFRKEYDGNDIDNRGESQFLDQLSRINLELFARCGGEQKLTLALSQARESAKLCPREHPRLCGASHRVGTCLLLKGSISHEEHYFKEAELVFVQEL</sequence>
<name>A0A1L7XYS8_9HELO</name>
<dbReference type="Gene3D" id="1.25.40.10">
    <property type="entry name" value="Tetratricopeptide repeat domain"/>
    <property type="match status" value="1"/>
</dbReference>
<reference evidence="2 3" key="1">
    <citation type="submission" date="2016-03" db="EMBL/GenBank/DDBJ databases">
        <authorList>
            <person name="Ploux O."/>
        </authorList>
    </citation>
    <scope>NUCLEOTIDE SEQUENCE [LARGE SCALE GENOMIC DNA]</scope>
    <source>
        <strain evidence="2 3">UAMH 11012</strain>
    </source>
</reference>
<dbReference type="OrthoDB" id="9991317at2759"/>
<protein>
    <submittedName>
        <fullName evidence="2">Uncharacterized protein</fullName>
    </submittedName>
</protein>
<organism evidence="2 3">
    <name type="scientific">Phialocephala subalpina</name>
    <dbReference type="NCBI Taxonomy" id="576137"/>
    <lineage>
        <taxon>Eukaryota</taxon>
        <taxon>Fungi</taxon>
        <taxon>Dikarya</taxon>
        <taxon>Ascomycota</taxon>
        <taxon>Pezizomycotina</taxon>
        <taxon>Leotiomycetes</taxon>
        <taxon>Helotiales</taxon>
        <taxon>Mollisiaceae</taxon>
        <taxon>Phialocephala</taxon>
        <taxon>Phialocephala fortinii species complex</taxon>
    </lineage>
</organism>